<feature type="domain" description="Resolvase/invertase-type recombinase catalytic" evidence="4">
    <location>
        <begin position="1"/>
        <end position="138"/>
    </location>
</feature>
<dbReference type="PANTHER" id="PTHR30461">
    <property type="entry name" value="DNA-INVERTASE FROM LAMBDOID PROPHAGE"/>
    <property type="match status" value="1"/>
</dbReference>
<reference evidence="5 6" key="1">
    <citation type="submission" date="2016-10" db="EMBL/GenBank/DDBJ databases">
        <authorList>
            <person name="de Groot N.N."/>
        </authorList>
    </citation>
    <scope>NUCLEOTIDE SEQUENCE [LARGE SCALE GENOMIC DNA]</scope>
    <source>
        <strain evidence="5 6">DSM 20117</strain>
    </source>
</reference>
<dbReference type="KEGG" id="acry:AC20117_20455"/>
<evidence type="ECO:0000313" key="5">
    <source>
        <dbReference type="EMBL" id="SDR07091.1"/>
    </source>
</evidence>
<evidence type="ECO:0000256" key="3">
    <source>
        <dbReference type="SAM" id="MobiDB-lite"/>
    </source>
</evidence>
<name>A0A1H1G1M1_9MICC</name>
<dbReference type="InterPro" id="IPR050639">
    <property type="entry name" value="SSR_resolvase"/>
</dbReference>
<sequence>MRLGYARTSRTDQDASMQVDALIQAGVAADKIFIDELSGAKEAKDRPGMQELLRYVRSDDDVYFWRLDRIGRSVVDVLNTVNELVERGVRLHSIMDSVDPTSPQGRMQLAMMATLAEYERELINERVRAGVIAAQKRGVRFGPSPLDEAIAKERVATARRMMAAGKPANLAAKTVGWSKSTMYRYLKTYGNEPMEEDAPVRPGKDGSKYAARRRSMPPREQ</sequence>
<accession>A0A1H1G1M1</accession>
<dbReference type="Pfam" id="PF00239">
    <property type="entry name" value="Resolvase"/>
    <property type="match status" value="1"/>
</dbReference>
<evidence type="ECO:0000313" key="6">
    <source>
        <dbReference type="Proteomes" id="UP000181917"/>
    </source>
</evidence>
<feature type="compositionally biased region" description="Basic and acidic residues" evidence="3">
    <location>
        <begin position="198"/>
        <end position="207"/>
    </location>
</feature>
<dbReference type="STRING" id="37928.SAMN04489742_3785"/>
<keyword evidence="6" id="KW-1185">Reference proteome</keyword>
<dbReference type="Gene3D" id="3.40.50.1390">
    <property type="entry name" value="Resolvase, N-terminal catalytic domain"/>
    <property type="match status" value="1"/>
</dbReference>
<gene>
    <name evidence="5" type="ORF">SAMN04489742_3785</name>
</gene>
<dbReference type="Gene3D" id="1.10.10.60">
    <property type="entry name" value="Homeodomain-like"/>
    <property type="match status" value="1"/>
</dbReference>
<dbReference type="RefSeq" id="WP_074701962.1">
    <property type="nucleotide sequence ID" value="NZ_FNKH01000002.1"/>
</dbReference>
<dbReference type="GO" id="GO:0003677">
    <property type="term" value="F:DNA binding"/>
    <property type="evidence" value="ECO:0007669"/>
    <property type="project" value="UniProtKB-KW"/>
</dbReference>
<dbReference type="EMBL" id="FNKH01000002">
    <property type="protein sequence ID" value="SDR07091.1"/>
    <property type="molecule type" value="Genomic_DNA"/>
</dbReference>
<proteinExistence type="predicted"/>
<feature type="compositionally biased region" description="Basic residues" evidence="3">
    <location>
        <begin position="210"/>
        <end position="221"/>
    </location>
</feature>
<dbReference type="PANTHER" id="PTHR30461:SF2">
    <property type="entry name" value="SERINE RECOMBINASE PINE-RELATED"/>
    <property type="match status" value="1"/>
</dbReference>
<dbReference type="PROSITE" id="PS51736">
    <property type="entry name" value="RECOMBINASES_3"/>
    <property type="match status" value="1"/>
</dbReference>
<feature type="region of interest" description="Disordered" evidence="3">
    <location>
        <begin position="192"/>
        <end position="221"/>
    </location>
</feature>
<protein>
    <submittedName>
        <fullName evidence="5">Site-specific DNA recombinase</fullName>
    </submittedName>
</protein>
<dbReference type="CDD" id="cd03768">
    <property type="entry name" value="SR_ResInv"/>
    <property type="match status" value="1"/>
</dbReference>
<dbReference type="Proteomes" id="UP000181917">
    <property type="component" value="Unassembled WGS sequence"/>
</dbReference>
<dbReference type="InterPro" id="IPR036162">
    <property type="entry name" value="Resolvase-like_N_sf"/>
</dbReference>
<evidence type="ECO:0000259" key="4">
    <source>
        <dbReference type="PROSITE" id="PS51736"/>
    </source>
</evidence>
<dbReference type="SUPFAM" id="SSF53041">
    <property type="entry name" value="Resolvase-like"/>
    <property type="match status" value="1"/>
</dbReference>
<dbReference type="SMART" id="SM00857">
    <property type="entry name" value="Resolvase"/>
    <property type="match status" value="1"/>
</dbReference>
<evidence type="ECO:0000256" key="2">
    <source>
        <dbReference type="ARBA" id="ARBA00023172"/>
    </source>
</evidence>
<organism evidence="5 6">
    <name type="scientific">Crystallibacter crystallopoietes</name>
    <dbReference type="NCBI Taxonomy" id="37928"/>
    <lineage>
        <taxon>Bacteria</taxon>
        <taxon>Bacillati</taxon>
        <taxon>Actinomycetota</taxon>
        <taxon>Actinomycetes</taxon>
        <taxon>Micrococcales</taxon>
        <taxon>Micrococcaceae</taxon>
        <taxon>Crystallibacter</taxon>
    </lineage>
</organism>
<dbReference type="AlphaFoldDB" id="A0A1H1G1M1"/>
<dbReference type="GO" id="GO:0000150">
    <property type="term" value="F:DNA strand exchange activity"/>
    <property type="evidence" value="ECO:0007669"/>
    <property type="project" value="InterPro"/>
</dbReference>
<evidence type="ECO:0000256" key="1">
    <source>
        <dbReference type="ARBA" id="ARBA00023125"/>
    </source>
</evidence>
<keyword evidence="2" id="KW-0233">DNA recombination</keyword>
<keyword evidence="1" id="KW-0238">DNA-binding</keyword>
<dbReference type="InterPro" id="IPR006119">
    <property type="entry name" value="Resolv_N"/>
</dbReference>